<evidence type="ECO:0000313" key="1">
    <source>
        <dbReference type="EMBL" id="RAN33355.1"/>
    </source>
</evidence>
<gene>
    <name evidence="1" type="ORF">HY3_13495</name>
</gene>
<reference evidence="1 2" key="1">
    <citation type="submission" date="2013-04" db="EMBL/GenBank/DDBJ databases">
        <title>Hyphomonas sp. T24B3 Genome Sequencing.</title>
        <authorList>
            <person name="Lai Q."/>
            <person name="Shao Z."/>
        </authorList>
    </citation>
    <scope>NUCLEOTIDE SEQUENCE [LARGE SCALE GENOMIC DNA]</scope>
    <source>
        <strain evidence="1 2">T24B3</strain>
    </source>
</reference>
<dbReference type="Proteomes" id="UP000249123">
    <property type="component" value="Unassembled WGS sequence"/>
</dbReference>
<name>A0A062TZC0_9PROT</name>
<evidence type="ECO:0000313" key="2">
    <source>
        <dbReference type="Proteomes" id="UP000249123"/>
    </source>
</evidence>
<comment type="caution">
    <text evidence="1">The sequence shown here is derived from an EMBL/GenBank/DDBJ whole genome shotgun (WGS) entry which is preliminary data.</text>
</comment>
<dbReference type="AlphaFoldDB" id="A0A062TZC0"/>
<protein>
    <submittedName>
        <fullName evidence="1">Uncharacterized protein</fullName>
    </submittedName>
</protein>
<organism evidence="1 2">
    <name type="scientific">Hyphomonas pacifica</name>
    <dbReference type="NCBI Taxonomy" id="1280941"/>
    <lineage>
        <taxon>Bacteria</taxon>
        <taxon>Pseudomonadati</taxon>
        <taxon>Pseudomonadota</taxon>
        <taxon>Alphaproteobacteria</taxon>
        <taxon>Hyphomonadales</taxon>
        <taxon>Hyphomonadaceae</taxon>
        <taxon>Hyphomonas</taxon>
    </lineage>
</organism>
<proteinExistence type="predicted"/>
<dbReference type="EMBL" id="AWFB01000022">
    <property type="protein sequence ID" value="RAN33355.1"/>
    <property type="molecule type" value="Genomic_DNA"/>
</dbReference>
<keyword evidence="2" id="KW-1185">Reference proteome</keyword>
<accession>A0A062TZC0</accession>
<sequence>MDEAHHNKGFNLANFFAWPGPIYSHNFIEADNAEEWVQRRRVALTDLYIQKGCAPDVAVASASTSDLTGKARAQRIVEDVINRKP</sequence>